<dbReference type="Proteomes" id="UP001152888">
    <property type="component" value="Unassembled WGS sequence"/>
</dbReference>
<dbReference type="OrthoDB" id="6815404at2759"/>
<dbReference type="EMBL" id="CAKOFQ010006783">
    <property type="protein sequence ID" value="CAH1971245.1"/>
    <property type="molecule type" value="Genomic_DNA"/>
</dbReference>
<protein>
    <submittedName>
        <fullName evidence="1">Uncharacterized protein</fullName>
    </submittedName>
</protein>
<organism evidence="1 2">
    <name type="scientific">Acanthoscelides obtectus</name>
    <name type="common">Bean weevil</name>
    <name type="synonym">Bruchus obtectus</name>
    <dbReference type="NCBI Taxonomy" id="200917"/>
    <lineage>
        <taxon>Eukaryota</taxon>
        <taxon>Metazoa</taxon>
        <taxon>Ecdysozoa</taxon>
        <taxon>Arthropoda</taxon>
        <taxon>Hexapoda</taxon>
        <taxon>Insecta</taxon>
        <taxon>Pterygota</taxon>
        <taxon>Neoptera</taxon>
        <taxon>Endopterygota</taxon>
        <taxon>Coleoptera</taxon>
        <taxon>Polyphaga</taxon>
        <taxon>Cucujiformia</taxon>
        <taxon>Chrysomeloidea</taxon>
        <taxon>Chrysomelidae</taxon>
        <taxon>Bruchinae</taxon>
        <taxon>Bruchini</taxon>
        <taxon>Acanthoscelides</taxon>
    </lineage>
</organism>
<accession>A0A9P0KDZ9</accession>
<sequence length="80" mass="8966">MGIYCPIEDDKSWGTTTFRTINASVKCFFLCCTADRVSEEIRSTGLAIYKVDTQEIRIMDELEVISLHMLNSKGEIEAAG</sequence>
<keyword evidence="2" id="KW-1185">Reference proteome</keyword>
<reference evidence="1" key="1">
    <citation type="submission" date="2022-03" db="EMBL/GenBank/DDBJ databases">
        <authorList>
            <person name="Sayadi A."/>
        </authorList>
    </citation>
    <scope>NUCLEOTIDE SEQUENCE</scope>
</reference>
<proteinExistence type="predicted"/>
<dbReference type="AlphaFoldDB" id="A0A9P0KDZ9"/>
<evidence type="ECO:0000313" key="2">
    <source>
        <dbReference type="Proteomes" id="UP001152888"/>
    </source>
</evidence>
<comment type="caution">
    <text evidence="1">The sequence shown here is derived from an EMBL/GenBank/DDBJ whole genome shotgun (WGS) entry which is preliminary data.</text>
</comment>
<gene>
    <name evidence="1" type="ORF">ACAOBT_LOCUS9338</name>
</gene>
<name>A0A9P0KDZ9_ACAOB</name>
<evidence type="ECO:0000313" key="1">
    <source>
        <dbReference type="EMBL" id="CAH1971245.1"/>
    </source>
</evidence>